<proteinExistence type="predicted"/>
<feature type="domain" description="SAM-dependent methyltransferase TRM5/TYW2-type" evidence="6">
    <location>
        <begin position="109"/>
        <end position="356"/>
    </location>
</feature>
<evidence type="ECO:0000313" key="8">
    <source>
        <dbReference type="Proteomes" id="UP000606580"/>
    </source>
</evidence>
<dbReference type="GO" id="GO:0002939">
    <property type="term" value="P:tRNA N1-guanine methylation"/>
    <property type="evidence" value="ECO:0007669"/>
    <property type="project" value="TreeGrafter"/>
</dbReference>
<dbReference type="GO" id="GO:0008175">
    <property type="term" value="F:tRNA methyltransferase activity"/>
    <property type="evidence" value="ECO:0007669"/>
    <property type="project" value="TreeGrafter"/>
</dbReference>
<keyword evidence="2 7" id="KW-0489">Methyltransferase</keyword>
<dbReference type="Pfam" id="PF18093">
    <property type="entry name" value="Trm5_N"/>
    <property type="match status" value="1"/>
</dbReference>
<dbReference type="InterPro" id="IPR029063">
    <property type="entry name" value="SAM-dependent_MTases_sf"/>
</dbReference>
<dbReference type="PANTHER" id="PTHR23245">
    <property type="entry name" value="TRNA METHYLTRANSFERASE"/>
    <property type="match status" value="1"/>
</dbReference>
<dbReference type="Proteomes" id="UP000606580">
    <property type="component" value="Unassembled WGS sequence"/>
</dbReference>
<keyword evidence="5" id="KW-0819">tRNA processing</keyword>
<sequence length="356" mass="39996">MAEFISVHEVCRLETIVKFILCNTSNRFVKLIALVISTKHAEVALRRLIELHLLHSYAKVHRAGHYVYLPVVSAPDDALLPPYRIDSFDFEELPQRRTIKHILGYTPSFDVIGDVAILPATSLDPSAEAEAIFSTQKNIHGVFQSIAPVSGEFRTRILTHIKGECGTKVKYQEYGLTYELDVAQVYFTPRLATEHHRIASKIANGVVVDMFAGIGPFSIPLAKKNPNTTIIAIDKNRNAVQYLKQNIKRNKTKNVCAVIADSMALPLGCNIANHLIMNLPHSAHQFLDEALRVIKNEGIIYYYDITTDDDLYQASIQEMQTHAAESGCSIDVVSQHVVRSYSPHHYNICIEARVYK</sequence>
<comment type="caution">
    <text evidence="7">The sequence shown here is derived from an EMBL/GenBank/DDBJ whole genome shotgun (WGS) entry which is preliminary data.</text>
</comment>
<dbReference type="PROSITE" id="PS51684">
    <property type="entry name" value="SAM_MT_TRM5_TYW2"/>
    <property type="match status" value="1"/>
</dbReference>
<keyword evidence="4" id="KW-0949">S-adenosyl-L-methionine</keyword>
<gene>
    <name evidence="7" type="ORF">GIS02_06160</name>
</gene>
<dbReference type="GO" id="GO:0005737">
    <property type="term" value="C:cytoplasm"/>
    <property type="evidence" value="ECO:0007669"/>
    <property type="project" value="TreeGrafter"/>
</dbReference>
<dbReference type="SUPFAM" id="SSF53335">
    <property type="entry name" value="S-adenosyl-L-methionine-dependent methyltransferases"/>
    <property type="match status" value="1"/>
</dbReference>
<evidence type="ECO:0000256" key="2">
    <source>
        <dbReference type="ARBA" id="ARBA00022603"/>
    </source>
</evidence>
<organism evidence="7 8">
    <name type="scientific">Candidatus Ethanoperedens thermophilum</name>
    <dbReference type="NCBI Taxonomy" id="2766897"/>
    <lineage>
        <taxon>Archaea</taxon>
        <taxon>Methanobacteriati</taxon>
        <taxon>Methanobacteriota</taxon>
        <taxon>Stenosarchaea group</taxon>
        <taxon>Methanomicrobia</taxon>
        <taxon>Methanosarcinales</taxon>
        <taxon>Methanosarcinales incertae sedis</taxon>
        <taxon>GOM Arc I cluster</taxon>
        <taxon>Candidatus Ethanoperedens</taxon>
    </lineage>
</organism>
<dbReference type="CDD" id="cd02440">
    <property type="entry name" value="AdoMet_MTases"/>
    <property type="match status" value="1"/>
</dbReference>
<reference evidence="7" key="1">
    <citation type="journal article" date="2020" name="MBio">
        <title>'Candidatus Ethanoperedens,' a Thermophilic Genus of Archaea Mediating the Anaerobic Oxidation of Ethane.</title>
        <authorList>
            <person name="Hahn C.J."/>
            <person name="Laso-Perez R."/>
            <person name="Vulcano F."/>
            <person name="Vaziourakis K.M."/>
            <person name="Stokke R."/>
            <person name="Steen I.H."/>
            <person name="Teske A."/>
            <person name="Boetius A."/>
            <person name="Liebeke M."/>
            <person name="Amann R."/>
            <person name="Knittel K."/>
            <person name="Wegener G."/>
        </authorList>
    </citation>
    <scope>NUCLEOTIDE SEQUENCE</scope>
    <source>
        <strain evidence="7">GoM-Arc1-LC-WB58</strain>
    </source>
</reference>
<dbReference type="AlphaFoldDB" id="A0A848DAU1"/>
<accession>A0A848DAU1</accession>
<evidence type="ECO:0000256" key="3">
    <source>
        <dbReference type="ARBA" id="ARBA00022679"/>
    </source>
</evidence>
<dbReference type="EMBL" id="WNEG01000105">
    <property type="protein sequence ID" value="NMG83768.1"/>
    <property type="molecule type" value="Genomic_DNA"/>
</dbReference>
<evidence type="ECO:0000256" key="5">
    <source>
        <dbReference type="ARBA" id="ARBA00022694"/>
    </source>
</evidence>
<dbReference type="Gene3D" id="3.30.70.2580">
    <property type="match status" value="1"/>
</dbReference>
<keyword evidence="1" id="KW-0963">Cytoplasm</keyword>
<dbReference type="Gene3D" id="3.40.50.150">
    <property type="entry name" value="Vaccinia Virus protein VP39"/>
    <property type="match status" value="1"/>
</dbReference>
<keyword evidence="3 7" id="KW-0808">Transferase</keyword>
<evidence type="ECO:0000313" key="7">
    <source>
        <dbReference type="EMBL" id="NMG83768.1"/>
    </source>
</evidence>
<dbReference type="InterPro" id="IPR030382">
    <property type="entry name" value="MeTrfase_TRM5/TYW2"/>
</dbReference>
<protein>
    <submittedName>
        <fullName evidence="7">Methyltransferase domain-containing protein</fullName>
    </submittedName>
</protein>
<dbReference type="PANTHER" id="PTHR23245:SF36">
    <property type="entry name" value="TRNA (GUANINE(37)-N1)-METHYLTRANSFERASE"/>
    <property type="match status" value="1"/>
</dbReference>
<dbReference type="InterPro" id="IPR040601">
    <property type="entry name" value="Trm5a/b_N"/>
</dbReference>
<name>A0A848DAU1_9EURY</name>
<evidence type="ECO:0000256" key="1">
    <source>
        <dbReference type="ARBA" id="ARBA00022490"/>
    </source>
</evidence>
<dbReference type="Pfam" id="PF02475">
    <property type="entry name" value="TRM5-TYW2_MTfase"/>
    <property type="match status" value="1"/>
</dbReference>
<evidence type="ECO:0000259" key="6">
    <source>
        <dbReference type="PROSITE" id="PS51684"/>
    </source>
</evidence>
<dbReference type="InterPro" id="IPR056743">
    <property type="entry name" value="TRM5-TYW2-like_MTfase"/>
</dbReference>
<evidence type="ECO:0000256" key="4">
    <source>
        <dbReference type="ARBA" id="ARBA00022691"/>
    </source>
</evidence>